<proteinExistence type="predicted"/>
<name>X0UV24_9ZZZZ</name>
<dbReference type="AlphaFoldDB" id="X0UV24"/>
<sequence length="138" mass="15734">MNLSSLVTDNITELLVKIIEFTHTRQKILTQNINNIHSPGFAPKDLVVDEFSAALNDAIDEHIQNQRLVLRDTENIKFGISGSFEVKPAVDKHAKELLEENRDEYIELQINKLLENSLNQRAAAKLLKRKQGIISIFE</sequence>
<accession>X0UV24</accession>
<organism evidence="1">
    <name type="scientific">marine sediment metagenome</name>
    <dbReference type="NCBI Taxonomy" id="412755"/>
    <lineage>
        <taxon>unclassified sequences</taxon>
        <taxon>metagenomes</taxon>
        <taxon>ecological metagenomes</taxon>
    </lineage>
</organism>
<dbReference type="EMBL" id="BARS01028531">
    <property type="protein sequence ID" value="GAG09565.1"/>
    <property type="molecule type" value="Genomic_DNA"/>
</dbReference>
<protein>
    <recommendedName>
        <fullName evidence="2">Flagellar basal body rod protein N-terminal domain-containing protein</fullName>
    </recommendedName>
</protein>
<evidence type="ECO:0008006" key="2">
    <source>
        <dbReference type="Google" id="ProtNLM"/>
    </source>
</evidence>
<gene>
    <name evidence="1" type="ORF">S01H1_44708</name>
</gene>
<reference evidence="1" key="1">
    <citation type="journal article" date="2014" name="Front. Microbiol.">
        <title>High frequency of phylogenetically diverse reductive dehalogenase-homologous genes in deep subseafloor sedimentary metagenomes.</title>
        <authorList>
            <person name="Kawai M."/>
            <person name="Futagami T."/>
            <person name="Toyoda A."/>
            <person name="Takaki Y."/>
            <person name="Nishi S."/>
            <person name="Hori S."/>
            <person name="Arai W."/>
            <person name="Tsubouchi T."/>
            <person name="Morono Y."/>
            <person name="Uchiyama I."/>
            <person name="Ito T."/>
            <person name="Fujiyama A."/>
            <person name="Inagaki F."/>
            <person name="Takami H."/>
        </authorList>
    </citation>
    <scope>NUCLEOTIDE SEQUENCE</scope>
    <source>
        <strain evidence="1">Expedition CK06-06</strain>
    </source>
</reference>
<evidence type="ECO:0000313" key="1">
    <source>
        <dbReference type="EMBL" id="GAG09565.1"/>
    </source>
</evidence>
<comment type="caution">
    <text evidence="1">The sequence shown here is derived from an EMBL/GenBank/DDBJ whole genome shotgun (WGS) entry which is preliminary data.</text>
</comment>